<dbReference type="AlphaFoldDB" id="A0A8J4Y0U8"/>
<comment type="caution">
    <text evidence="2">The sequence shown here is derived from an EMBL/GenBank/DDBJ whole genome shotgun (WGS) entry which is preliminary data.</text>
</comment>
<name>A0A8J4Y0U8_CHIOP</name>
<dbReference type="Proteomes" id="UP000770661">
    <property type="component" value="Unassembled WGS sequence"/>
</dbReference>
<organism evidence="2 3">
    <name type="scientific">Chionoecetes opilio</name>
    <name type="common">Atlantic snow crab</name>
    <name type="synonym">Cancer opilio</name>
    <dbReference type="NCBI Taxonomy" id="41210"/>
    <lineage>
        <taxon>Eukaryota</taxon>
        <taxon>Metazoa</taxon>
        <taxon>Ecdysozoa</taxon>
        <taxon>Arthropoda</taxon>
        <taxon>Crustacea</taxon>
        <taxon>Multicrustacea</taxon>
        <taxon>Malacostraca</taxon>
        <taxon>Eumalacostraca</taxon>
        <taxon>Eucarida</taxon>
        <taxon>Decapoda</taxon>
        <taxon>Pleocyemata</taxon>
        <taxon>Brachyura</taxon>
        <taxon>Eubrachyura</taxon>
        <taxon>Majoidea</taxon>
        <taxon>Majidae</taxon>
        <taxon>Chionoecetes</taxon>
    </lineage>
</organism>
<protein>
    <submittedName>
        <fullName evidence="2">Uncharacterized protein</fullName>
    </submittedName>
</protein>
<proteinExistence type="predicted"/>
<feature type="compositionally biased region" description="Polar residues" evidence="1">
    <location>
        <begin position="13"/>
        <end position="26"/>
    </location>
</feature>
<accession>A0A8J4Y0U8</accession>
<evidence type="ECO:0000313" key="3">
    <source>
        <dbReference type="Proteomes" id="UP000770661"/>
    </source>
</evidence>
<sequence>MLCLTSTRRHPSKMQNEPTEVQAQGSISKTFNLGTTSSSGESYSVVPPTRQVSSVPVEEWKKPQHREKFEGKELYVTCEQLCFKITKEQWEEAPELKSSQEEADTRLLLHALHAAESGYKSVHHHCRGYRVMVLCLGMCHKISHPTCSRSAGRRTGQDSWISPH</sequence>
<feature type="region of interest" description="Disordered" evidence="1">
    <location>
        <begin position="1"/>
        <end position="26"/>
    </location>
</feature>
<evidence type="ECO:0000256" key="1">
    <source>
        <dbReference type="SAM" id="MobiDB-lite"/>
    </source>
</evidence>
<keyword evidence="3" id="KW-1185">Reference proteome</keyword>
<dbReference type="OrthoDB" id="5949854at2759"/>
<dbReference type="EMBL" id="JACEEZ010015256">
    <property type="protein sequence ID" value="KAG0718960.1"/>
    <property type="molecule type" value="Genomic_DNA"/>
</dbReference>
<evidence type="ECO:0000313" key="2">
    <source>
        <dbReference type="EMBL" id="KAG0718960.1"/>
    </source>
</evidence>
<gene>
    <name evidence="2" type="ORF">GWK47_051476</name>
</gene>
<reference evidence="2" key="1">
    <citation type="submission" date="2020-07" db="EMBL/GenBank/DDBJ databases">
        <title>The High-quality genome of the commercially important snow crab, Chionoecetes opilio.</title>
        <authorList>
            <person name="Jeong J.-H."/>
            <person name="Ryu S."/>
        </authorList>
    </citation>
    <scope>NUCLEOTIDE SEQUENCE</scope>
    <source>
        <strain evidence="2">MADBK_172401_WGS</strain>
        <tissue evidence="2">Digestive gland</tissue>
    </source>
</reference>